<evidence type="ECO:0000313" key="5">
    <source>
        <dbReference type="EMBL" id="OMP82245.1"/>
    </source>
</evidence>
<feature type="transmembrane region" description="Helical" evidence="2">
    <location>
        <begin position="317"/>
        <end position="341"/>
    </location>
</feature>
<dbReference type="EMBL" id="JAJVCZ030000001">
    <property type="protein sequence ID" value="KAL0264750.1"/>
    <property type="molecule type" value="Genomic_DNA"/>
</dbReference>
<keyword evidence="7" id="KW-1185">Reference proteome</keyword>
<evidence type="ECO:0000313" key="6">
    <source>
        <dbReference type="Proteomes" id="UP000190776"/>
    </source>
</evidence>
<feature type="compositionally biased region" description="Polar residues" evidence="1">
    <location>
        <begin position="60"/>
        <end position="77"/>
    </location>
</feature>
<organism evidence="5 6">
    <name type="scientific">Diplodia seriata</name>
    <dbReference type="NCBI Taxonomy" id="420778"/>
    <lineage>
        <taxon>Eukaryota</taxon>
        <taxon>Fungi</taxon>
        <taxon>Dikarya</taxon>
        <taxon>Ascomycota</taxon>
        <taxon>Pezizomycotina</taxon>
        <taxon>Dothideomycetes</taxon>
        <taxon>Dothideomycetes incertae sedis</taxon>
        <taxon>Botryosphaeriales</taxon>
        <taxon>Botryosphaeriaceae</taxon>
        <taxon>Diplodia</taxon>
    </lineage>
</organism>
<reference evidence="4 7" key="2">
    <citation type="submission" date="2024-02" db="EMBL/GenBank/DDBJ databases">
        <title>De novo assembly and annotation of 12 fungi associated with fruit tree decline syndrome in Ontario, Canada.</title>
        <authorList>
            <person name="Sulman M."/>
            <person name="Ellouze W."/>
            <person name="Ilyukhin E."/>
        </authorList>
    </citation>
    <scope>NUCLEOTIDE SEQUENCE [LARGE SCALE GENOMIC DNA]</scope>
    <source>
        <strain evidence="4 7">FDS-637</strain>
    </source>
</reference>
<gene>
    <name evidence="5" type="ORF">BK809_0006555</name>
    <name evidence="4" type="ORF">SLS55_000701</name>
</gene>
<comment type="caution">
    <text evidence="5">The sequence shown here is derived from an EMBL/GenBank/DDBJ whole genome shotgun (WGS) entry which is preliminary data.</text>
</comment>
<feature type="signal peptide" evidence="3">
    <location>
        <begin position="1"/>
        <end position="22"/>
    </location>
</feature>
<proteinExistence type="predicted"/>
<keyword evidence="2" id="KW-1133">Transmembrane helix</keyword>
<name>A0A1S8B3W7_9PEZI</name>
<evidence type="ECO:0008006" key="8">
    <source>
        <dbReference type="Google" id="ProtNLM"/>
    </source>
</evidence>
<feature type="chain" id="PRO_5012051804" description="Protein BIG1" evidence="3">
    <location>
        <begin position="23"/>
        <end position="365"/>
    </location>
</feature>
<dbReference type="Proteomes" id="UP001430584">
    <property type="component" value="Unassembled WGS sequence"/>
</dbReference>
<feature type="region of interest" description="Disordered" evidence="1">
    <location>
        <begin position="59"/>
        <end position="88"/>
    </location>
</feature>
<evidence type="ECO:0000256" key="1">
    <source>
        <dbReference type="SAM" id="MobiDB-lite"/>
    </source>
</evidence>
<sequence length="365" mass="39474">MRPSAGLFASLLVIGQAADATAKSLGGHVLHALHRRAHSYEDTMMRQAHEFFNDLEARQSGATADSDPSSISTTPAANGTVDDDEWDSQTQASCDGAMARLASKPDNPSGLAVCYNIPFFNNQTGVFQAELRMYNMTPPYDPWTGVTAADISMTLSYQSATVQASNSSDPPSKRDLDSTLASPPIKLREIEVNEEGALVRRQSESKGPQAIKVLMYVGQVDQNTLDNTQSAPEMQDLLVPTVQLSARSPQDMSPLSTKLSATQASFLNGVFSDKSVDTTSGSDTSASNAANAVSFLIPGYRLAPLEVPGLTLAFDQLFPTGLVITLVWAVAFFGVVGWGTLGRIRFRDQYRRRVNVNKELYTPRI</sequence>
<reference evidence="5 6" key="1">
    <citation type="submission" date="2017-01" db="EMBL/GenBank/DDBJ databases">
        <title>Draft genome sequence of Diplodia seriata F98.1, a fungal species involved in grapevine trunk diseases.</title>
        <authorList>
            <person name="Robert-Siegwald G."/>
            <person name="Vallet J."/>
            <person name="Abou-Mansour E."/>
            <person name="Xu J."/>
            <person name="Rey P."/>
            <person name="Bertsch C."/>
            <person name="Rego C."/>
            <person name="Larignon P."/>
            <person name="Fontaine F."/>
            <person name="Lebrun M.-H."/>
        </authorList>
    </citation>
    <scope>NUCLEOTIDE SEQUENCE [LARGE SCALE GENOMIC DNA]</scope>
    <source>
        <strain evidence="5 6">F98.1</strain>
    </source>
</reference>
<feature type="region of interest" description="Disordered" evidence="1">
    <location>
        <begin position="162"/>
        <end position="182"/>
    </location>
</feature>
<dbReference type="Proteomes" id="UP000190776">
    <property type="component" value="Unassembled WGS sequence"/>
</dbReference>
<evidence type="ECO:0000256" key="2">
    <source>
        <dbReference type="SAM" id="Phobius"/>
    </source>
</evidence>
<dbReference type="STRING" id="420778.A0A1S8B3W7"/>
<evidence type="ECO:0000313" key="7">
    <source>
        <dbReference type="Proteomes" id="UP001430584"/>
    </source>
</evidence>
<evidence type="ECO:0000313" key="4">
    <source>
        <dbReference type="EMBL" id="KAL0264750.1"/>
    </source>
</evidence>
<dbReference type="AlphaFoldDB" id="A0A1S8B3W7"/>
<dbReference type="OrthoDB" id="2596908at2759"/>
<keyword evidence="2" id="KW-0812">Transmembrane</keyword>
<keyword evidence="2" id="KW-0472">Membrane</keyword>
<evidence type="ECO:0000256" key="3">
    <source>
        <dbReference type="SAM" id="SignalP"/>
    </source>
</evidence>
<accession>A0A1S8B3W7</accession>
<protein>
    <recommendedName>
        <fullName evidence="8">Protein BIG1</fullName>
    </recommendedName>
</protein>
<dbReference type="EMBL" id="MSZU01000114">
    <property type="protein sequence ID" value="OMP82245.1"/>
    <property type="molecule type" value="Genomic_DNA"/>
</dbReference>
<keyword evidence="3" id="KW-0732">Signal</keyword>